<reference evidence="1" key="1">
    <citation type="journal article" date="2022" name="Plant J.">
        <title>Strategies of tolerance reflected in two North American maple genomes.</title>
        <authorList>
            <person name="McEvoy S.L."/>
            <person name="Sezen U.U."/>
            <person name="Trouern-Trend A."/>
            <person name="McMahon S.M."/>
            <person name="Schaberg P.G."/>
            <person name="Yang J."/>
            <person name="Wegrzyn J.L."/>
            <person name="Swenson N.G."/>
        </authorList>
    </citation>
    <scope>NUCLEOTIDE SEQUENCE</scope>
    <source>
        <strain evidence="1">91603</strain>
    </source>
</reference>
<dbReference type="EMBL" id="JAJSOW010000001">
    <property type="protein sequence ID" value="KAI9200305.1"/>
    <property type="molecule type" value="Genomic_DNA"/>
</dbReference>
<proteinExistence type="predicted"/>
<comment type="caution">
    <text evidence="1">The sequence shown here is derived from an EMBL/GenBank/DDBJ whole genome shotgun (WGS) entry which is preliminary data.</text>
</comment>
<dbReference type="AlphaFoldDB" id="A0AAD5JSP5"/>
<protein>
    <submittedName>
        <fullName evidence="1">Uncharacterized protein</fullName>
    </submittedName>
</protein>
<organism evidence="1 2">
    <name type="scientific">Acer negundo</name>
    <name type="common">Box elder</name>
    <dbReference type="NCBI Taxonomy" id="4023"/>
    <lineage>
        <taxon>Eukaryota</taxon>
        <taxon>Viridiplantae</taxon>
        <taxon>Streptophyta</taxon>
        <taxon>Embryophyta</taxon>
        <taxon>Tracheophyta</taxon>
        <taxon>Spermatophyta</taxon>
        <taxon>Magnoliopsida</taxon>
        <taxon>eudicotyledons</taxon>
        <taxon>Gunneridae</taxon>
        <taxon>Pentapetalae</taxon>
        <taxon>rosids</taxon>
        <taxon>malvids</taxon>
        <taxon>Sapindales</taxon>
        <taxon>Sapindaceae</taxon>
        <taxon>Hippocastanoideae</taxon>
        <taxon>Acereae</taxon>
        <taxon>Acer</taxon>
    </lineage>
</organism>
<evidence type="ECO:0000313" key="2">
    <source>
        <dbReference type="Proteomes" id="UP001064489"/>
    </source>
</evidence>
<evidence type="ECO:0000313" key="1">
    <source>
        <dbReference type="EMBL" id="KAI9200305.1"/>
    </source>
</evidence>
<name>A0AAD5JSP5_ACENE</name>
<reference evidence="1" key="2">
    <citation type="submission" date="2023-02" db="EMBL/GenBank/DDBJ databases">
        <authorList>
            <person name="Swenson N.G."/>
            <person name="Wegrzyn J.L."/>
            <person name="Mcevoy S.L."/>
        </authorList>
    </citation>
    <scope>NUCLEOTIDE SEQUENCE</scope>
    <source>
        <strain evidence="1">91603</strain>
        <tissue evidence="1">Leaf</tissue>
    </source>
</reference>
<keyword evidence="2" id="KW-1185">Reference proteome</keyword>
<sequence>MKESVRKQIHMGGFSPEKTMNSVRGLRTLYGKSYVEVVKKSCVEPQSMESNVFGSDSSHVNDAKDNMDMVKWDNGVNDDSWLNLCAVGVLNIIKVVSSKCSFSIQVREDQNPINLDWISKRLGIGKGVLGASKHDRSFQLHEKNDNSIHDHFNSRCSIGSMEGSKEAQKFLANQISFRKMSIGNKENHLHLASKKDIGSGSSGLGPNGKPPKVCPQPKRVHFKENGLSSVLVCVNRLVSPTCNGIFKLVRNIAFCDGRVETNDESEDSTKDNSLADFSL</sequence>
<accession>A0AAD5JSP5</accession>
<dbReference type="Proteomes" id="UP001064489">
    <property type="component" value="Chromosome 9"/>
</dbReference>
<gene>
    <name evidence="1" type="ORF">LWI28_005736</name>
</gene>